<dbReference type="Gene3D" id="1.10.357.140">
    <property type="entry name" value="UbiA prenyltransferase"/>
    <property type="match status" value="1"/>
</dbReference>
<keyword evidence="4 5" id="KW-0472">Membrane</keyword>
<evidence type="ECO:0000256" key="2">
    <source>
        <dbReference type="ARBA" id="ARBA00022692"/>
    </source>
</evidence>
<feature type="transmembrane region" description="Helical" evidence="5">
    <location>
        <begin position="168"/>
        <end position="187"/>
    </location>
</feature>
<comment type="caution">
    <text evidence="6">The sequence shown here is derived from an EMBL/GenBank/DDBJ whole genome shotgun (WGS) entry which is preliminary data.</text>
</comment>
<dbReference type="EMBL" id="JAEVFJ010000007">
    <property type="protein sequence ID" value="KAH8103539.1"/>
    <property type="molecule type" value="Genomic_DNA"/>
</dbReference>
<dbReference type="GO" id="GO:0016020">
    <property type="term" value="C:membrane"/>
    <property type="evidence" value="ECO:0007669"/>
    <property type="project" value="UniProtKB-SubCell"/>
</dbReference>
<feature type="transmembrane region" description="Helical" evidence="5">
    <location>
        <begin position="265"/>
        <end position="282"/>
    </location>
</feature>
<keyword evidence="7" id="KW-1185">Reference proteome</keyword>
<dbReference type="PANTHER" id="PTHR42723">
    <property type="entry name" value="CHLOROPHYLL SYNTHASE"/>
    <property type="match status" value="1"/>
</dbReference>
<reference evidence="6" key="1">
    <citation type="journal article" date="2021" name="New Phytol.">
        <title>Evolutionary innovations through gain and loss of genes in the ectomycorrhizal Boletales.</title>
        <authorList>
            <person name="Wu G."/>
            <person name="Miyauchi S."/>
            <person name="Morin E."/>
            <person name="Kuo A."/>
            <person name="Drula E."/>
            <person name="Varga T."/>
            <person name="Kohler A."/>
            <person name="Feng B."/>
            <person name="Cao Y."/>
            <person name="Lipzen A."/>
            <person name="Daum C."/>
            <person name="Hundley H."/>
            <person name="Pangilinan J."/>
            <person name="Johnson J."/>
            <person name="Barry K."/>
            <person name="LaButti K."/>
            <person name="Ng V."/>
            <person name="Ahrendt S."/>
            <person name="Min B."/>
            <person name="Choi I.G."/>
            <person name="Park H."/>
            <person name="Plett J.M."/>
            <person name="Magnuson J."/>
            <person name="Spatafora J.W."/>
            <person name="Nagy L.G."/>
            <person name="Henrissat B."/>
            <person name="Grigoriev I.V."/>
            <person name="Yang Z.L."/>
            <person name="Xu J."/>
            <person name="Martin F.M."/>
        </authorList>
    </citation>
    <scope>NUCLEOTIDE SEQUENCE</scope>
    <source>
        <strain evidence="6">KKN 215</strain>
    </source>
</reference>
<name>A0A8K0UT87_9AGAR</name>
<sequence length="287" mass="32317">MIPTLLKRLPFHAQTLHLFVKSDYKTTIAPITLFAIAAAPDLQVSHIWHTIAWVWLHILHFDVANQIVGVEEDRKNKGDRPIPAGRISAADATILRWLLVPICLSYSFCYSIQTFWASFLLSILTIFYNELGAHAGVWVLRNCTNALGFAAFEMGATLIASDRRRLDYTALCSMIISAGILATTYQAQDLKDIHGDRAVGRHTLPIVLPKVARPSILLGLAAWSMALAVVWKLDPVTGLAFMAVGFFTGYRFMACKSVPDDQISFYWYNFWISCVHALPGYYRHFYM</sequence>
<dbReference type="AlphaFoldDB" id="A0A8K0UT87"/>
<feature type="transmembrane region" description="Helical" evidence="5">
    <location>
        <begin position="94"/>
        <end position="127"/>
    </location>
</feature>
<feature type="transmembrane region" description="Helical" evidence="5">
    <location>
        <begin position="139"/>
        <end position="161"/>
    </location>
</feature>
<feature type="transmembrane region" description="Helical" evidence="5">
    <location>
        <begin position="236"/>
        <end position="253"/>
    </location>
</feature>
<evidence type="ECO:0000256" key="5">
    <source>
        <dbReference type="SAM" id="Phobius"/>
    </source>
</evidence>
<dbReference type="InterPro" id="IPR050475">
    <property type="entry name" value="Prenyltransferase_related"/>
</dbReference>
<evidence type="ECO:0000256" key="3">
    <source>
        <dbReference type="ARBA" id="ARBA00022989"/>
    </source>
</evidence>
<evidence type="ECO:0000313" key="7">
    <source>
        <dbReference type="Proteomes" id="UP000813824"/>
    </source>
</evidence>
<dbReference type="InterPro" id="IPR044878">
    <property type="entry name" value="UbiA_sf"/>
</dbReference>
<evidence type="ECO:0000256" key="4">
    <source>
        <dbReference type="ARBA" id="ARBA00023136"/>
    </source>
</evidence>
<dbReference type="OrthoDB" id="434972at2759"/>
<organism evidence="6 7">
    <name type="scientific">Cristinia sonorae</name>
    <dbReference type="NCBI Taxonomy" id="1940300"/>
    <lineage>
        <taxon>Eukaryota</taxon>
        <taxon>Fungi</taxon>
        <taxon>Dikarya</taxon>
        <taxon>Basidiomycota</taxon>
        <taxon>Agaricomycotina</taxon>
        <taxon>Agaricomycetes</taxon>
        <taxon>Agaricomycetidae</taxon>
        <taxon>Agaricales</taxon>
        <taxon>Pleurotineae</taxon>
        <taxon>Stephanosporaceae</taxon>
        <taxon>Cristinia</taxon>
    </lineage>
</organism>
<evidence type="ECO:0000256" key="1">
    <source>
        <dbReference type="ARBA" id="ARBA00004141"/>
    </source>
</evidence>
<comment type="subcellular location">
    <subcellularLocation>
        <location evidence="1">Membrane</location>
        <topology evidence="1">Multi-pass membrane protein</topology>
    </subcellularLocation>
</comment>
<dbReference type="PANTHER" id="PTHR42723:SF1">
    <property type="entry name" value="CHLOROPHYLL SYNTHASE, CHLOROPLASTIC"/>
    <property type="match status" value="1"/>
</dbReference>
<protein>
    <submittedName>
        <fullName evidence="6">UbiA prenyltransferase family</fullName>
    </submittedName>
</protein>
<keyword evidence="2 5" id="KW-0812">Transmembrane</keyword>
<dbReference type="GO" id="GO:0016765">
    <property type="term" value="F:transferase activity, transferring alkyl or aryl (other than methyl) groups"/>
    <property type="evidence" value="ECO:0007669"/>
    <property type="project" value="InterPro"/>
</dbReference>
<gene>
    <name evidence="6" type="ORF">BXZ70DRAFT_1005939</name>
</gene>
<accession>A0A8K0UT87</accession>
<dbReference type="Pfam" id="PF01040">
    <property type="entry name" value="UbiA"/>
    <property type="match status" value="1"/>
</dbReference>
<dbReference type="InterPro" id="IPR000537">
    <property type="entry name" value="UbiA_prenyltransferase"/>
</dbReference>
<dbReference type="Proteomes" id="UP000813824">
    <property type="component" value="Unassembled WGS sequence"/>
</dbReference>
<dbReference type="CDD" id="cd13965">
    <property type="entry name" value="PT_UbiA_3"/>
    <property type="match status" value="1"/>
</dbReference>
<evidence type="ECO:0000313" key="6">
    <source>
        <dbReference type="EMBL" id="KAH8103539.1"/>
    </source>
</evidence>
<keyword evidence="3 5" id="KW-1133">Transmembrane helix</keyword>
<proteinExistence type="predicted"/>